<feature type="transmembrane region" description="Helical" evidence="1">
    <location>
        <begin position="50"/>
        <end position="71"/>
    </location>
</feature>
<dbReference type="InterPro" id="IPR009060">
    <property type="entry name" value="UBA-like_sf"/>
</dbReference>
<evidence type="ECO:0000259" key="2">
    <source>
        <dbReference type="PROSITE" id="PS50030"/>
    </source>
</evidence>
<dbReference type="Pfam" id="PF00627">
    <property type="entry name" value="UBA"/>
    <property type="match status" value="1"/>
</dbReference>
<gene>
    <name evidence="3" type="ORF">TM35_000152230</name>
</gene>
<dbReference type="SMART" id="SM00165">
    <property type="entry name" value="UBA"/>
    <property type="match status" value="1"/>
</dbReference>
<keyword evidence="1" id="KW-0472">Membrane</keyword>
<dbReference type="Proteomes" id="UP000192257">
    <property type="component" value="Unassembled WGS sequence"/>
</dbReference>
<dbReference type="AlphaFoldDB" id="A0A1X0NVU5"/>
<keyword evidence="1" id="KW-1133">Transmembrane helix</keyword>
<dbReference type="RefSeq" id="XP_028882858.1">
    <property type="nucleotide sequence ID" value="XM_029025875.1"/>
</dbReference>
<dbReference type="VEuPathDB" id="TriTrypDB:TM35_000152230"/>
<organism evidence="3 4">
    <name type="scientific">Trypanosoma theileri</name>
    <dbReference type="NCBI Taxonomy" id="67003"/>
    <lineage>
        <taxon>Eukaryota</taxon>
        <taxon>Discoba</taxon>
        <taxon>Euglenozoa</taxon>
        <taxon>Kinetoplastea</taxon>
        <taxon>Metakinetoplastina</taxon>
        <taxon>Trypanosomatida</taxon>
        <taxon>Trypanosomatidae</taxon>
        <taxon>Trypanosoma</taxon>
    </lineage>
</organism>
<proteinExistence type="predicted"/>
<dbReference type="Gene3D" id="1.10.8.10">
    <property type="entry name" value="DNA helicase RuvA subunit, C-terminal domain"/>
    <property type="match status" value="1"/>
</dbReference>
<dbReference type="OrthoDB" id="272778at2759"/>
<feature type="transmembrane region" description="Helical" evidence="1">
    <location>
        <begin position="189"/>
        <end position="207"/>
    </location>
</feature>
<evidence type="ECO:0000313" key="4">
    <source>
        <dbReference type="Proteomes" id="UP000192257"/>
    </source>
</evidence>
<sequence length="363" mass="39998">MVFEHAPVTGLLLGICSISTSIVSQQYITPQRQDVLPGWKTTIRRLPLESLPFGSLGVSLTDISCAMALLFQMRILERRWGSAPFLAFVLTTAMAGSVLLNVIVTESTPSLSLEQLRVLCGGGSIVPLVALVTRRFMEVPSLSQWRVPVTSIVLSEKLWVLLPLLRLLLFPDTQIRARTQKQRAIHVDIGLWTRLLLTLFGVLLGIATTKTRLLSWWLDFFSLRVCRPFLNFLQPVLTAIFGAKNVVELSVPRQHGSGQSAGGGRYTVDNISGFNGSRDQRYPSVYSYDDFSSAGSQFRHRERFSSNSSNANFNASDASLEVQIAHIMELGMGFDADAIRAALIAANGQEDAAVEILVNGMRD</sequence>
<dbReference type="SUPFAM" id="SSF46934">
    <property type="entry name" value="UBA-like"/>
    <property type="match status" value="1"/>
</dbReference>
<evidence type="ECO:0000256" key="1">
    <source>
        <dbReference type="SAM" id="Phobius"/>
    </source>
</evidence>
<dbReference type="EMBL" id="NBCO01000015">
    <property type="protein sequence ID" value="ORC88792.1"/>
    <property type="molecule type" value="Genomic_DNA"/>
</dbReference>
<feature type="transmembrane region" description="Helical" evidence="1">
    <location>
        <begin position="83"/>
        <end position="104"/>
    </location>
</feature>
<dbReference type="GeneID" id="39985655"/>
<feature type="domain" description="UBA" evidence="2">
    <location>
        <begin position="315"/>
        <end position="360"/>
    </location>
</feature>
<reference evidence="3 4" key="1">
    <citation type="submission" date="2017-03" db="EMBL/GenBank/DDBJ databases">
        <title>An alternative strategy for trypanosome survival in the mammalian bloodstream revealed through genome and transcriptome analysis of the ubiquitous bovine parasite Trypanosoma (Megatrypanum) theileri.</title>
        <authorList>
            <person name="Kelly S."/>
            <person name="Ivens A."/>
            <person name="Mott A."/>
            <person name="O'Neill E."/>
            <person name="Emms D."/>
            <person name="Macleod O."/>
            <person name="Voorheis P."/>
            <person name="Matthews J."/>
            <person name="Matthews K."/>
            <person name="Carrington M."/>
        </authorList>
    </citation>
    <scope>NUCLEOTIDE SEQUENCE [LARGE SCALE GENOMIC DNA]</scope>
    <source>
        <strain evidence="3">Edinburgh</strain>
    </source>
</reference>
<feature type="transmembrane region" description="Helical" evidence="1">
    <location>
        <begin position="145"/>
        <end position="169"/>
    </location>
</feature>
<name>A0A1X0NVU5_9TRYP</name>
<protein>
    <recommendedName>
        <fullName evidence="2">UBA domain-containing protein</fullName>
    </recommendedName>
</protein>
<dbReference type="InterPro" id="IPR015940">
    <property type="entry name" value="UBA"/>
</dbReference>
<evidence type="ECO:0000313" key="3">
    <source>
        <dbReference type="EMBL" id="ORC88792.1"/>
    </source>
</evidence>
<comment type="caution">
    <text evidence="3">The sequence shown here is derived from an EMBL/GenBank/DDBJ whole genome shotgun (WGS) entry which is preliminary data.</text>
</comment>
<keyword evidence="1" id="KW-0812">Transmembrane</keyword>
<accession>A0A1X0NVU5</accession>
<keyword evidence="4" id="KW-1185">Reference proteome</keyword>
<dbReference type="PROSITE" id="PS50030">
    <property type="entry name" value="UBA"/>
    <property type="match status" value="1"/>
</dbReference>